<evidence type="ECO:0000256" key="3">
    <source>
        <dbReference type="ARBA" id="ARBA00022729"/>
    </source>
</evidence>
<dbReference type="CDD" id="cd08517">
    <property type="entry name" value="PBP2_NikA_DppA_OppA_like_13"/>
    <property type="match status" value="1"/>
</dbReference>
<evidence type="ECO:0000259" key="5">
    <source>
        <dbReference type="Pfam" id="PF00496"/>
    </source>
</evidence>
<dbReference type="Gene3D" id="3.40.190.10">
    <property type="entry name" value="Periplasmic binding protein-like II"/>
    <property type="match status" value="1"/>
</dbReference>
<dbReference type="KEGG" id="pars:DRW48_11225"/>
<sequence>MFQGSRKWLASLVLGATLALPAGAQAPATPTPGGTLNMIAQPEPPMLMVGLNTQGPTLYVGGQIYESLLTYGTDLKPLPSLAKSWEVSDDGLTYTFHLQEGVKWHDGQPFSADDVVFTGESFLTEAHPRWRLIHSTYVESVTAPDPNTVVFKLKTPFSAFINAFELSSFPIIPKHLYEGTDYRTNPANQTPVGTGPFKLQEWKRGSYIHLVKNPEYWKKDRPYLDELYFRIIPDAASRAVAFEQGTVDVLRGGDVEGFEVQRLAELPGVQSTTAGWEYYSPLAFMPMDLRKPPFDNKLVRQAVMHAIDRDFIAQSIMFGQAKAATGPIASTTKYYTADTPTYPFDIEKAMALIKESGVDLKANPIEIMPLPYGPQWERLVEYVRQQLDQVGFATTIKAVDAGGWSQAMSDLDFNMSVNFTYQYGDPALGVARHYLSNNIIKGTPYGNNGGYVNPKVDELFAKAAQATDEATAAAAYTEVQKILVDDVPVIWLFELQNTTLMHDKVHDLVRTGIGLNEVMDEAWISK</sequence>
<evidence type="ECO:0000256" key="1">
    <source>
        <dbReference type="ARBA" id="ARBA00004418"/>
    </source>
</evidence>
<dbReference type="OrthoDB" id="9803988at2"/>
<evidence type="ECO:0000313" key="6">
    <source>
        <dbReference type="EMBL" id="AXC51234.1"/>
    </source>
</evidence>
<dbReference type="GO" id="GO:0015833">
    <property type="term" value="P:peptide transport"/>
    <property type="evidence" value="ECO:0007669"/>
    <property type="project" value="TreeGrafter"/>
</dbReference>
<protein>
    <submittedName>
        <fullName evidence="6">ABC transporter substrate-binding protein</fullName>
    </submittedName>
</protein>
<dbReference type="InterPro" id="IPR000914">
    <property type="entry name" value="SBP_5_dom"/>
</dbReference>
<keyword evidence="7" id="KW-1185">Reference proteome</keyword>
<dbReference type="Proteomes" id="UP000252023">
    <property type="component" value="Chromosome"/>
</dbReference>
<dbReference type="SUPFAM" id="SSF53850">
    <property type="entry name" value="Periplasmic binding protein-like II"/>
    <property type="match status" value="1"/>
</dbReference>
<feature type="chain" id="PRO_5016699382" evidence="4">
    <location>
        <begin position="25"/>
        <end position="526"/>
    </location>
</feature>
<dbReference type="Gene3D" id="3.10.105.10">
    <property type="entry name" value="Dipeptide-binding Protein, Domain 3"/>
    <property type="match status" value="1"/>
</dbReference>
<dbReference type="EMBL" id="CP030918">
    <property type="protein sequence ID" value="AXC51234.1"/>
    <property type="molecule type" value="Genomic_DNA"/>
</dbReference>
<dbReference type="PANTHER" id="PTHR30290">
    <property type="entry name" value="PERIPLASMIC BINDING COMPONENT OF ABC TRANSPORTER"/>
    <property type="match status" value="1"/>
</dbReference>
<dbReference type="PANTHER" id="PTHR30290:SF38">
    <property type="entry name" value="D,D-DIPEPTIDE-BINDING PERIPLASMIC PROTEIN DDPA-RELATED"/>
    <property type="match status" value="1"/>
</dbReference>
<reference evidence="7" key="1">
    <citation type="submission" date="2018-07" db="EMBL/GenBank/DDBJ databases">
        <title>Genome sequencing of Paracoccus sp. SC2-6.</title>
        <authorList>
            <person name="Heo J."/>
            <person name="Kim S.-J."/>
            <person name="Kwon S.-W."/>
        </authorList>
    </citation>
    <scope>NUCLEOTIDE SEQUENCE [LARGE SCALE GENOMIC DNA]</scope>
    <source>
        <strain evidence="7">SC2-6</strain>
    </source>
</reference>
<dbReference type="GO" id="GO:1904680">
    <property type="term" value="F:peptide transmembrane transporter activity"/>
    <property type="evidence" value="ECO:0007669"/>
    <property type="project" value="TreeGrafter"/>
</dbReference>
<gene>
    <name evidence="6" type="ORF">DRW48_11225</name>
</gene>
<dbReference type="RefSeq" id="WP_114077520.1">
    <property type="nucleotide sequence ID" value="NZ_CP030918.1"/>
</dbReference>
<feature type="domain" description="Solute-binding protein family 5" evidence="5">
    <location>
        <begin position="77"/>
        <end position="429"/>
    </location>
</feature>
<feature type="signal peptide" evidence="4">
    <location>
        <begin position="1"/>
        <end position="24"/>
    </location>
</feature>
<name>A0A344PPC9_9RHOB</name>
<comment type="similarity">
    <text evidence="2">Belongs to the bacterial solute-binding protein 5 family.</text>
</comment>
<proteinExistence type="inferred from homology"/>
<evidence type="ECO:0000256" key="2">
    <source>
        <dbReference type="ARBA" id="ARBA00005695"/>
    </source>
</evidence>
<keyword evidence="3 4" id="KW-0732">Signal</keyword>
<dbReference type="AlphaFoldDB" id="A0A344PPC9"/>
<comment type="subcellular location">
    <subcellularLocation>
        <location evidence="1">Periplasm</location>
    </subcellularLocation>
</comment>
<dbReference type="PIRSF" id="PIRSF002741">
    <property type="entry name" value="MppA"/>
    <property type="match status" value="1"/>
</dbReference>
<dbReference type="InterPro" id="IPR039424">
    <property type="entry name" value="SBP_5"/>
</dbReference>
<dbReference type="GO" id="GO:0043190">
    <property type="term" value="C:ATP-binding cassette (ABC) transporter complex"/>
    <property type="evidence" value="ECO:0007669"/>
    <property type="project" value="InterPro"/>
</dbReference>
<evidence type="ECO:0000256" key="4">
    <source>
        <dbReference type="SAM" id="SignalP"/>
    </source>
</evidence>
<organism evidence="6 7">
    <name type="scientific">Paracoccus suum</name>
    <dbReference type="NCBI Taxonomy" id="2259340"/>
    <lineage>
        <taxon>Bacteria</taxon>
        <taxon>Pseudomonadati</taxon>
        <taxon>Pseudomonadota</taxon>
        <taxon>Alphaproteobacteria</taxon>
        <taxon>Rhodobacterales</taxon>
        <taxon>Paracoccaceae</taxon>
        <taxon>Paracoccus</taxon>
    </lineage>
</organism>
<dbReference type="GO" id="GO:0030288">
    <property type="term" value="C:outer membrane-bounded periplasmic space"/>
    <property type="evidence" value="ECO:0007669"/>
    <property type="project" value="UniProtKB-ARBA"/>
</dbReference>
<evidence type="ECO:0000313" key="7">
    <source>
        <dbReference type="Proteomes" id="UP000252023"/>
    </source>
</evidence>
<accession>A0A344PPC9</accession>
<dbReference type="Pfam" id="PF00496">
    <property type="entry name" value="SBP_bac_5"/>
    <property type="match status" value="1"/>
</dbReference>
<dbReference type="InterPro" id="IPR030678">
    <property type="entry name" value="Peptide/Ni-bd"/>
</dbReference>